<accession>A0A5B0MSH0</accession>
<protein>
    <recommendedName>
        <fullName evidence="4">Secreted protein</fullName>
    </recommendedName>
</protein>
<name>A0A5B0MSH0_PUCGR</name>
<feature type="signal peptide" evidence="1">
    <location>
        <begin position="1"/>
        <end position="25"/>
    </location>
</feature>
<dbReference type="EMBL" id="VDEP01000447">
    <property type="protein sequence ID" value="KAA1078780.1"/>
    <property type="molecule type" value="Genomic_DNA"/>
</dbReference>
<evidence type="ECO:0000313" key="2">
    <source>
        <dbReference type="EMBL" id="KAA1078780.1"/>
    </source>
</evidence>
<proteinExistence type="predicted"/>
<dbReference type="AlphaFoldDB" id="A0A5B0MSH0"/>
<dbReference type="Proteomes" id="UP000325313">
    <property type="component" value="Unassembled WGS sequence"/>
</dbReference>
<keyword evidence="1" id="KW-0732">Signal</keyword>
<evidence type="ECO:0000256" key="1">
    <source>
        <dbReference type="SAM" id="SignalP"/>
    </source>
</evidence>
<evidence type="ECO:0008006" key="4">
    <source>
        <dbReference type="Google" id="ProtNLM"/>
    </source>
</evidence>
<comment type="caution">
    <text evidence="2">The sequence shown here is derived from an EMBL/GenBank/DDBJ whole genome shotgun (WGS) entry which is preliminary data.</text>
</comment>
<sequence length="120" mass="13477">MHFSNFSNLPSVVFMLLIVIACATGEKTLFGCPNPHFGYCAFEDLGTTPINYAFGPAHTPSPWNSNLMTCQHSQLPFGIPQNTCCDQSVGQVHYRPRDDPLIVWYDDYVKYGCRKVPNTN</sequence>
<reference evidence="2 3" key="1">
    <citation type="submission" date="2019-05" db="EMBL/GenBank/DDBJ databases">
        <title>Emergence of the Ug99 lineage of the wheat stem rust pathogen through somatic hybridization.</title>
        <authorList>
            <person name="Li F."/>
            <person name="Upadhyaya N.M."/>
            <person name="Sperschneider J."/>
            <person name="Matny O."/>
            <person name="Nguyen-Phuc H."/>
            <person name="Mago R."/>
            <person name="Raley C."/>
            <person name="Miller M.E."/>
            <person name="Silverstein K.A.T."/>
            <person name="Henningsen E."/>
            <person name="Hirsch C.D."/>
            <person name="Visser B."/>
            <person name="Pretorius Z.A."/>
            <person name="Steffenson B.J."/>
            <person name="Schwessinger B."/>
            <person name="Dodds P.N."/>
            <person name="Figueroa M."/>
        </authorList>
    </citation>
    <scope>NUCLEOTIDE SEQUENCE [LARGE SCALE GENOMIC DNA]</scope>
    <source>
        <strain evidence="2 3">Ug99</strain>
    </source>
</reference>
<organism evidence="2 3">
    <name type="scientific">Puccinia graminis f. sp. tritici</name>
    <dbReference type="NCBI Taxonomy" id="56615"/>
    <lineage>
        <taxon>Eukaryota</taxon>
        <taxon>Fungi</taxon>
        <taxon>Dikarya</taxon>
        <taxon>Basidiomycota</taxon>
        <taxon>Pucciniomycotina</taxon>
        <taxon>Pucciniomycetes</taxon>
        <taxon>Pucciniales</taxon>
        <taxon>Pucciniaceae</taxon>
        <taxon>Puccinia</taxon>
    </lineage>
</organism>
<gene>
    <name evidence="2" type="ORF">PGTUg99_015072</name>
</gene>
<feature type="chain" id="PRO_5023078786" description="Secreted protein" evidence="1">
    <location>
        <begin position="26"/>
        <end position="120"/>
    </location>
</feature>
<evidence type="ECO:0000313" key="3">
    <source>
        <dbReference type="Proteomes" id="UP000325313"/>
    </source>
</evidence>